<feature type="transmembrane region" description="Helical" evidence="1">
    <location>
        <begin position="411"/>
        <end position="429"/>
    </location>
</feature>
<evidence type="ECO:0000313" key="2">
    <source>
        <dbReference type="EMBL" id="HJG37668.1"/>
    </source>
</evidence>
<feature type="transmembrane region" description="Helical" evidence="1">
    <location>
        <begin position="377"/>
        <end position="404"/>
    </location>
</feature>
<reference evidence="2" key="2">
    <citation type="submission" date="2021-09" db="EMBL/GenBank/DDBJ databases">
        <authorList>
            <person name="Gilroy R."/>
        </authorList>
    </citation>
    <scope>NUCLEOTIDE SEQUENCE</scope>
    <source>
        <strain evidence="2">ChiHjej13B12-9602</strain>
    </source>
</reference>
<feature type="transmembrane region" description="Helical" evidence="1">
    <location>
        <begin position="249"/>
        <end position="271"/>
    </location>
</feature>
<evidence type="ECO:0000313" key="3">
    <source>
        <dbReference type="Proteomes" id="UP000753256"/>
    </source>
</evidence>
<dbReference type="InterPro" id="IPR046671">
    <property type="entry name" value="DUF6541"/>
</dbReference>
<feature type="transmembrane region" description="Helical" evidence="1">
    <location>
        <begin position="449"/>
        <end position="471"/>
    </location>
</feature>
<feature type="transmembrane region" description="Helical" evidence="1">
    <location>
        <begin position="197"/>
        <end position="219"/>
    </location>
</feature>
<dbReference type="RefSeq" id="WP_273190563.1">
    <property type="nucleotide sequence ID" value="NZ_DYUZ01000029.1"/>
</dbReference>
<feature type="transmembrane region" description="Helical" evidence="1">
    <location>
        <begin position="6"/>
        <end position="24"/>
    </location>
</feature>
<feature type="transmembrane region" description="Helical" evidence="1">
    <location>
        <begin position="333"/>
        <end position="357"/>
    </location>
</feature>
<feature type="transmembrane region" description="Helical" evidence="1">
    <location>
        <begin position="278"/>
        <end position="295"/>
    </location>
</feature>
<feature type="transmembrane region" description="Helical" evidence="1">
    <location>
        <begin position="497"/>
        <end position="517"/>
    </location>
</feature>
<organism evidence="2 3">
    <name type="scientific">Enorma phocaeensis</name>
    <dbReference type="NCBI Taxonomy" id="1871019"/>
    <lineage>
        <taxon>Bacteria</taxon>
        <taxon>Bacillati</taxon>
        <taxon>Actinomycetota</taxon>
        <taxon>Coriobacteriia</taxon>
        <taxon>Coriobacteriales</taxon>
        <taxon>Coriobacteriaceae</taxon>
        <taxon>Enorma</taxon>
    </lineage>
</organism>
<reference evidence="2" key="1">
    <citation type="journal article" date="2021" name="PeerJ">
        <title>Extensive microbial diversity within the chicken gut microbiome revealed by metagenomics and culture.</title>
        <authorList>
            <person name="Gilroy R."/>
            <person name="Ravi A."/>
            <person name="Getino M."/>
            <person name="Pursley I."/>
            <person name="Horton D.L."/>
            <person name="Alikhan N.F."/>
            <person name="Baker D."/>
            <person name="Gharbi K."/>
            <person name="Hall N."/>
            <person name="Watson M."/>
            <person name="Adriaenssens E.M."/>
            <person name="Foster-Nyarko E."/>
            <person name="Jarju S."/>
            <person name="Secka A."/>
            <person name="Antonio M."/>
            <person name="Oren A."/>
            <person name="Chaudhuri R.R."/>
            <person name="La Ragione R."/>
            <person name="Hildebrand F."/>
            <person name="Pallen M.J."/>
        </authorList>
    </citation>
    <scope>NUCLEOTIDE SEQUENCE</scope>
    <source>
        <strain evidence="2">ChiHjej13B12-9602</strain>
    </source>
</reference>
<proteinExistence type="predicted"/>
<feature type="transmembrane region" description="Helical" evidence="1">
    <location>
        <begin position="61"/>
        <end position="79"/>
    </location>
</feature>
<name>A0A921LT31_9ACTN</name>
<evidence type="ECO:0000256" key="1">
    <source>
        <dbReference type="SAM" id="Phobius"/>
    </source>
</evidence>
<sequence length="688" mass="74793">MWSGLLYSACIGLSLIVIPGFVLLRAMWFSLPSSCVLSPVVSAALAAVSVEILSVLGIPCVWWTVCLAMLLPSFVVGAFRCVRCRLGASVDGADQICLFQRGESDKNDGVKRTWAAIAMSVAIGGAICIVVYLSSIGSPEAFVQNYDSAFHATHVKEMLDAQNYSSLTSGFYPSLWHAFVAMISSATGASSLVAANAFNSVIATFVYPLSSVALVATIFPGNSRRVALGGICCTSIAYFPWRLMLFGPLYSNVLAFSFMPAAVACFIKLVLPDAPGGYRLRFGIMFCLSGIALLFAQPNAIFSAGVYLVPFIMWRLYAGCIQNGSEAKNRFKGVTLAVLFSVLVAAVWIALASSQFLQATVTYARDTPLCLSDALKWAFHLSFVLRRPQFIAGTLIAFGGIALLAERGRRWVVFSYLLSILLYVVAVSFDGHFRELLTGFWYNDYHRLAAAASVFAVPLLVAGLDSCLLLLSRIAGLIADRIQCDPKRFSAEKMRKTVCISALLLLMITNAFPLPFLPPSIRSTGFDAVRFELNDMYDTAGVGPLDAEELAFLDRVESEVGNEAVIANQPFDGSVFAYATNDLNVLFDRYNPPTDEVHDAVRFELFSIADNEEVALAARELSVEYVLQLDAGENANGNASNSTIYAFAYVEDTWTGINEIDENTPGFTLLLSEGDMRLYRVDWADSGV</sequence>
<feature type="transmembrane region" description="Helical" evidence="1">
    <location>
        <begin position="114"/>
        <end position="133"/>
    </location>
</feature>
<dbReference type="Proteomes" id="UP000753256">
    <property type="component" value="Unassembled WGS sequence"/>
</dbReference>
<dbReference type="Pfam" id="PF20176">
    <property type="entry name" value="DUF6541"/>
    <property type="match status" value="1"/>
</dbReference>
<dbReference type="AlphaFoldDB" id="A0A921LT31"/>
<gene>
    <name evidence="2" type="ORF">K8V70_07410</name>
</gene>
<accession>A0A921LT31</accession>
<keyword evidence="1" id="KW-1133">Transmembrane helix</keyword>
<comment type="caution">
    <text evidence="2">The sequence shown here is derived from an EMBL/GenBank/DDBJ whole genome shotgun (WGS) entry which is preliminary data.</text>
</comment>
<keyword evidence="1" id="KW-0472">Membrane</keyword>
<protein>
    <submittedName>
        <fullName evidence="2">Uncharacterized protein</fullName>
    </submittedName>
</protein>
<dbReference type="EMBL" id="DYUZ01000029">
    <property type="protein sequence ID" value="HJG37668.1"/>
    <property type="molecule type" value="Genomic_DNA"/>
</dbReference>
<feature type="transmembrane region" description="Helical" evidence="1">
    <location>
        <begin position="301"/>
        <end position="321"/>
    </location>
</feature>
<keyword evidence="1" id="KW-0812">Transmembrane</keyword>
<feature type="transmembrane region" description="Helical" evidence="1">
    <location>
        <begin position="226"/>
        <end position="243"/>
    </location>
</feature>